<evidence type="ECO:0000313" key="4">
    <source>
        <dbReference type="EMBL" id="VAW03366.1"/>
    </source>
</evidence>
<organism evidence="4">
    <name type="scientific">hydrothermal vent metagenome</name>
    <dbReference type="NCBI Taxonomy" id="652676"/>
    <lineage>
        <taxon>unclassified sequences</taxon>
        <taxon>metagenomes</taxon>
        <taxon>ecological metagenomes</taxon>
    </lineage>
</organism>
<keyword evidence="3" id="KW-0998">Cell outer membrane</keyword>
<sequence>MSPSYRSATKAAFGTNPLLSIKGYTLLDLRAGVETADGSWRVEAYGQNVTNQYYWTQVTREIDALTRTAGMPATYGVRVSFRY</sequence>
<dbReference type="AlphaFoldDB" id="A0A3B0T8P5"/>
<evidence type="ECO:0000256" key="3">
    <source>
        <dbReference type="ARBA" id="ARBA00023237"/>
    </source>
</evidence>
<reference evidence="4" key="1">
    <citation type="submission" date="2018-06" db="EMBL/GenBank/DDBJ databases">
        <authorList>
            <person name="Zhirakovskaya E."/>
        </authorList>
    </citation>
    <scope>NUCLEOTIDE SEQUENCE</scope>
</reference>
<gene>
    <name evidence="4" type="ORF">MNBD_ALPHA04-1526</name>
</gene>
<dbReference type="Gene3D" id="2.40.170.20">
    <property type="entry name" value="TonB-dependent receptor, beta-barrel domain"/>
    <property type="match status" value="1"/>
</dbReference>
<proteinExistence type="predicted"/>
<evidence type="ECO:0000256" key="1">
    <source>
        <dbReference type="ARBA" id="ARBA00004442"/>
    </source>
</evidence>
<dbReference type="InterPro" id="IPR036942">
    <property type="entry name" value="Beta-barrel_TonB_sf"/>
</dbReference>
<dbReference type="GO" id="GO:0009279">
    <property type="term" value="C:cell outer membrane"/>
    <property type="evidence" value="ECO:0007669"/>
    <property type="project" value="UniProtKB-SubCell"/>
</dbReference>
<name>A0A3B0T8P5_9ZZZZ</name>
<dbReference type="SUPFAM" id="SSF56935">
    <property type="entry name" value="Porins"/>
    <property type="match status" value="1"/>
</dbReference>
<evidence type="ECO:0000256" key="2">
    <source>
        <dbReference type="ARBA" id="ARBA00023136"/>
    </source>
</evidence>
<keyword evidence="2" id="KW-0472">Membrane</keyword>
<dbReference type="EMBL" id="UOEF01000371">
    <property type="protein sequence ID" value="VAW03366.1"/>
    <property type="molecule type" value="Genomic_DNA"/>
</dbReference>
<comment type="subcellular location">
    <subcellularLocation>
        <location evidence="1">Cell outer membrane</location>
    </subcellularLocation>
</comment>
<protein>
    <submittedName>
        <fullName evidence="4">Uncharacterized protein</fullName>
    </submittedName>
</protein>
<accession>A0A3B0T8P5</accession>